<keyword evidence="3 5" id="KW-1133">Transmembrane helix</keyword>
<accession>A0A547QAS4</accession>
<evidence type="ECO:0000259" key="6">
    <source>
        <dbReference type="Pfam" id="PF07298"/>
    </source>
</evidence>
<dbReference type="Proteomes" id="UP000318590">
    <property type="component" value="Unassembled WGS sequence"/>
</dbReference>
<keyword evidence="2 5" id="KW-0812">Transmembrane</keyword>
<keyword evidence="8" id="KW-1185">Reference proteome</keyword>
<reference evidence="7 8" key="1">
    <citation type="submission" date="2019-06" db="EMBL/GenBank/DDBJ databases">
        <title>Paenimaribius caenipelagi gen. nov., sp. nov., isolated from a tidal flat.</title>
        <authorList>
            <person name="Yoon J.-H."/>
        </authorList>
    </citation>
    <scope>NUCLEOTIDE SEQUENCE [LARGE SCALE GENOMIC DNA]</scope>
    <source>
        <strain evidence="7 8">JBTF-M29</strain>
    </source>
</reference>
<evidence type="ECO:0000256" key="4">
    <source>
        <dbReference type="ARBA" id="ARBA00023136"/>
    </source>
</evidence>
<dbReference type="AlphaFoldDB" id="A0A547QAS4"/>
<protein>
    <recommendedName>
        <fullName evidence="6">NnrU domain-containing protein</fullName>
    </recommendedName>
</protein>
<dbReference type="InterPro" id="IPR009915">
    <property type="entry name" value="NnrU_dom"/>
</dbReference>
<sequence length="182" mass="19731">MTLLIIGLILWWGAHIFKRVAPDARARMGDKGKGVFALLLLLSVILMVIGYRGADFIPVYTPPSWTVHLVDLFMIAAIALFGLGKSKSTLRGKLRHPQLTGFGLWAFLHLIVNGDLASVVLFGGLLLWVFVQIPLINRAEPAPAPWKGGSMAGNIRLLVISLVLYAIIAGIHTWLGVSPFGG</sequence>
<proteinExistence type="predicted"/>
<evidence type="ECO:0000256" key="3">
    <source>
        <dbReference type="ARBA" id="ARBA00022989"/>
    </source>
</evidence>
<evidence type="ECO:0000313" key="8">
    <source>
        <dbReference type="Proteomes" id="UP000318590"/>
    </source>
</evidence>
<dbReference type="RefSeq" id="WP_142832817.1">
    <property type="nucleotide sequence ID" value="NZ_VFSV01000001.1"/>
</dbReference>
<evidence type="ECO:0000256" key="1">
    <source>
        <dbReference type="ARBA" id="ARBA00004141"/>
    </source>
</evidence>
<feature type="domain" description="NnrU" evidence="6">
    <location>
        <begin position="3"/>
        <end position="179"/>
    </location>
</feature>
<dbReference type="OrthoDB" id="5293641at2"/>
<dbReference type="GO" id="GO:0016020">
    <property type="term" value="C:membrane"/>
    <property type="evidence" value="ECO:0007669"/>
    <property type="project" value="UniProtKB-SubCell"/>
</dbReference>
<feature type="transmembrane region" description="Helical" evidence="5">
    <location>
        <begin position="157"/>
        <end position="177"/>
    </location>
</feature>
<dbReference type="EMBL" id="VFSV01000001">
    <property type="protein sequence ID" value="TRD23495.1"/>
    <property type="molecule type" value="Genomic_DNA"/>
</dbReference>
<keyword evidence="4 5" id="KW-0472">Membrane</keyword>
<organism evidence="7 8">
    <name type="scientific">Palleronia caenipelagi</name>
    <dbReference type="NCBI Taxonomy" id="2489174"/>
    <lineage>
        <taxon>Bacteria</taxon>
        <taxon>Pseudomonadati</taxon>
        <taxon>Pseudomonadota</taxon>
        <taxon>Alphaproteobacteria</taxon>
        <taxon>Rhodobacterales</taxon>
        <taxon>Roseobacteraceae</taxon>
        <taxon>Palleronia</taxon>
    </lineage>
</organism>
<evidence type="ECO:0000313" key="7">
    <source>
        <dbReference type="EMBL" id="TRD23495.1"/>
    </source>
</evidence>
<gene>
    <name evidence="7" type="ORF">FEV53_00315</name>
</gene>
<dbReference type="Pfam" id="PF07298">
    <property type="entry name" value="NnrU"/>
    <property type="match status" value="1"/>
</dbReference>
<comment type="caution">
    <text evidence="7">The sequence shown here is derived from an EMBL/GenBank/DDBJ whole genome shotgun (WGS) entry which is preliminary data.</text>
</comment>
<evidence type="ECO:0000256" key="5">
    <source>
        <dbReference type="SAM" id="Phobius"/>
    </source>
</evidence>
<feature type="transmembrane region" description="Helical" evidence="5">
    <location>
        <begin position="35"/>
        <end position="53"/>
    </location>
</feature>
<name>A0A547QAS4_9RHOB</name>
<feature type="transmembrane region" description="Helical" evidence="5">
    <location>
        <begin position="65"/>
        <end position="84"/>
    </location>
</feature>
<comment type="subcellular location">
    <subcellularLocation>
        <location evidence="1">Membrane</location>
        <topology evidence="1">Multi-pass membrane protein</topology>
    </subcellularLocation>
</comment>
<evidence type="ECO:0000256" key="2">
    <source>
        <dbReference type="ARBA" id="ARBA00022692"/>
    </source>
</evidence>